<feature type="transmembrane region" description="Helical" evidence="3">
    <location>
        <begin position="177"/>
        <end position="199"/>
    </location>
</feature>
<organism evidence="5 6">
    <name type="scientific">Trametes cubensis</name>
    <dbReference type="NCBI Taxonomy" id="1111947"/>
    <lineage>
        <taxon>Eukaryota</taxon>
        <taxon>Fungi</taxon>
        <taxon>Dikarya</taxon>
        <taxon>Basidiomycota</taxon>
        <taxon>Agaricomycotina</taxon>
        <taxon>Agaricomycetes</taxon>
        <taxon>Polyporales</taxon>
        <taxon>Polyporaceae</taxon>
        <taxon>Trametes</taxon>
    </lineage>
</organism>
<dbReference type="Proteomes" id="UP001215151">
    <property type="component" value="Unassembled WGS sequence"/>
</dbReference>
<dbReference type="InterPro" id="IPR001841">
    <property type="entry name" value="Znf_RING"/>
</dbReference>
<dbReference type="Gene3D" id="3.30.40.10">
    <property type="entry name" value="Zinc/RING finger domain, C3HC4 (zinc finger)"/>
    <property type="match status" value="1"/>
</dbReference>
<evidence type="ECO:0000256" key="2">
    <source>
        <dbReference type="SAM" id="MobiDB-lite"/>
    </source>
</evidence>
<accession>A0AAD7XDY4</accession>
<evidence type="ECO:0000313" key="5">
    <source>
        <dbReference type="EMBL" id="KAJ8501712.1"/>
    </source>
</evidence>
<dbReference type="EMBL" id="JAPEVG010000005">
    <property type="protein sequence ID" value="KAJ8501712.1"/>
    <property type="molecule type" value="Genomic_DNA"/>
</dbReference>
<comment type="caution">
    <text evidence="5">The sequence shown here is derived from an EMBL/GenBank/DDBJ whole genome shotgun (WGS) entry which is preliminary data.</text>
</comment>
<feature type="compositionally biased region" description="Basic and acidic residues" evidence="2">
    <location>
        <begin position="639"/>
        <end position="649"/>
    </location>
</feature>
<dbReference type="Pfam" id="PF13920">
    <property type="entry name" value="zf-C3HC4_3"/>
    <property type="match status" value="1"/>
</dbReference>
<dbReference type="GO" id="GO:0006511">
    <property type="term" value="P:ubiquitin-dependent protein catabolic process"/>
    <property type="evidence" value="ECO:0007669"/>
    <property type="project" value="TreeGrafter"/>
</dbReference>
<feature type="transmembrane region" description="Helical" evidence="3">
    <location>
        <begin position="331"/>
        <end position="350"/>
    </location>
</feature>
<name>A0AAD7XDY4_9APHY</name>
<dbReference type="GO" id="GO:0016567">
    <property type="term" value="P:protein ubiquitination"/>
    <property type="evidence" value="ECO:0007669"/>
    <property type="project" value="TreeGrafter"/>
</dbReference>
<keyword evidence="1" id="KW-0863">Zinc-finger</keyword>
<protein>
    <recommendedName>
        <fullName evidence="4">RING-type domain-containing protein</fullName>
    </recommendedName>
</protein>
<dbReference type="PANTHER" id="PTHR22696:SF1">
    <property type="entry name" value="E3 UBIQUITIN-PROTEIN LIGASE RNF26"/>
    <property type="match status" value="1"/>
</dbReference>
<keyword evidence="1" id="KW-0862">Zinc</keyword>
<dbReference type="AlphaFoldDB" id="A0AAD7XDY4"/>
<keyword evidence="3" id="KW-1133">Transmembrane helix</keyword>
<sequence>MSPRKDAKSTHPNAPLSSDPHGISFTLVPPTPPPTSPNMGSSFAAAQAKQPPTKSKLSGQPQAKHFSTLQPPRPSSVTLLYHLCLPQSAMEGAVADIVVRESTDSFYNASMFFNASLKLAHRFLSLPSRALARLRRLDEISMELHEAASRPPYASANGAGQRRPRAGAGAGVPVPGMWGFVTSGYFLGLFIMAFILNRIQNIVVPPRRPPELRIHRNNFNLHAHLSWRRMVLSRLFPIDFSSTRARLISRLPSMYLLGRAVVLWTILLVQTQQWSASLTQSSWLQPLVAWTAEKKVEDICWYTFLSACATLCIGTLTTGLEGLNMNDSSPFNLFAFAFQLYVCAASNAYAQKEGEAPPKPDVHVIITILLPLLQLTIMHCLEVKRHWTQYRLIVSTTIGLLALVHFHSVVWFSPPSYPLTTYAARVVESIMLAMITFTVSLNAITQLLLDGTLSRPLLGHAAILPRWDEDFNVALFRLGTASMDATAAAGLGNEVGGVASGRPAFTPAVPRRHSEFVRGELELDRAGVAHISPAYEQRVGGRSGKGRTVRRGFANEIASVKAKEAGTDVWMNTVLNIAWQRHFGAFLLSTWRAAHRVWAVLARWARAKVGAEREGGREESPDRTVILDEVVLEGPQRHVDGDPYERFLRGEPVSDDEDEEFEPDGVDDGEEDEGEQAQLYADLSTSASTAASAPLLLAHMTNTSTSPLTRRRYRRLVSGPRGAVAADEQDWDEWDEFVLERRHAKRAEAEAKGDDPFAEQTRNCVICTVEPRDIICWPCRCLALCDDCRENLASRSSASKHTCPCCRRSAPLHDIHELHDISCITMSGSVFMKVALAIAFLATWAQLVLGAPLASLEKRDVFVPPVLYPHAGTVWTKGQRHNVTWDTSDAPVNITNKIGTIFLRKGDLTTPLILASGFNILDGRIEVTVPWVLPGSDYSVVLFGDSGNFSPQFTINGPDVF</sequence>
<feature type="transmembrane region" description="Helical" evidence="3">
    <location>
        <begin position="299"/>
        <end position="319"/>
    </location>
</feature>
<feature type="transmembrane region" description="Helical" evidence="3">
    <location>
        <begin position="392"/>
        <end position="410"/>
    </location>
</feature>
<feature type="transmembrane region" description="Helical" evidence="3">
    <location>
        <begin position="430"/>
        <end position="449"/>
    </location>
</feature>
<keyword evidence="1" id="KW-0479">Metal-binding</keyword>
<feature type="region of interest" description="Disordered" evidence="2">
    <location>
        <begin position="1"/>
        <end position="71"/>
    </location>
</feature>
<evidence type="ECO:0000256" key="1">
    <source>
        <dbReference type="PROSITE-ProRule" id="PRU00175"/>
    </source>
</evidence>
<feature type="compositionally biased region" description="Polar residues" evidence="2">
    <location>
        <begin position="50"/>
        <end position="71"/>
    </location>
</feature>
<evidence type="ECO:0000313" key="6">
    <source>
        <dbReference type="Proteomes" id="UP001215151"/>
    </source>
</evidence>
<proteinExistence type="predicted"/>
<keyword evidence="3" id="KW-0812">Transmembrane</keyword>
<dbReference type="PANTHER" id="PTHR22696">
    <property type="entry name" value="E3 UBIQUITIN-PROTEIN LIGASE RNF26"/>
    <property type="match status" value="1"/>
</dbReference>
<gene>
    <name evidence="5" type="ORF">ONZ51_g480</name>
</gene>
<feature type="region of interest" description="Disordered" evidence="2">
    <location>
        <begin position="639"/>
        <end position="674"/>
    </location>
</feature>
<keyword evidence="6" id="KW-1185">Reference proteome</keyword>
<dbReference type="GO" id="GO:0061630">
    <property type="term" value="F:ubiquitin protein ligase activity"/>
    <property type="evidence" value="ECO:0007669"/>
    <property type="project" value="TreeGrafter"/>
</dbReference>
<feature type="domain" description="RING-type" evidence="4">
    <location>
        <begin position="764"/>
        <end position="807"/>
    </location>
</feature>
<dbReference type="PROSITE" id="PS50089">
    <property type="entry name" value="ZF_RING_2"/>
    <property type="match status" value="1"/>
</dbReference>
<dbReference type="InterPro" id="IPR013083">
    <property type="entry name" value="Znf_RING/FYVE/PHD"/>
</dbReference>
<feature type="compositionally biased region" description="Acidic residues" evidence="2">
    <location>
        <begin position="653"/>
        <end position="674"/>
    </location>
</feature>
<feature type="transmembrane region" description="Helical" evidence="3">
    <location>
        <begin position="362"/>
        <end position="380"/>
    </location>
</feature>
<reference evidence="5" key="1">
    <citation type="submission" date="2022-11" db="EMBL/GenBank/DDBJ databases">
        <title>Genome Sequence of Cubamyces cubensis.</title>
        <authorList>
            <person name="Buettner E."/>
        </authorList>
    </citation>
    <scope>NUCLEOTIDE SEQUENCE</scope>
    <source>
        <strain evidence="5">MPL-01</strain>
    </source>
</reference>
<evidence type="ECO:0000259" key="4">
    <source>
        <dbReference type="PROSITE" id="PS50089"/>
    </source>
</evidence>
<dbReference type="GO" id="GO:0008270">
    <property type="term" value="F:zinc ion binding"/>
    <property type="evidence" value="ECO:0007669"/>
    <property type="project" value="UniProtKB-KW"/>
</dbReference>
<evidence type="ECO:0000256" key="3">
    <source>
        <dbReference type="SAM" id="Phobius"/>
    </source>
</evidence>
<keyword evidence="3" id="KW-0472">Membrane</keyword>